<sequence length="199" mass="21774">MRGLIVDLHGVLLSEPDPTARRRLEETVGAGRRAPEFWEVYADLRPPLEAGEVSAAHYWNQVRLRANLPYFDVAAAQRADRQGCAEAQRETVEFFLGLGDDGWRWGILANIPHDLAEEVRARHAEWLECCAAVVFSCDIGVRTPHPEAYAVALDAMGAHPSTTVLCSARAENLEGARRAGMQALAFTGLDAVRAELGGL</sequence>
<reference evidence="1 2" key="1">
    <citation type="submission" date="2015-10" db="EMBL/GenBank/DDBJ databases">
        <title>Corynebacteirum lowii and Corynebacterium oculi species nova, derived from human clinical disease and and emended description of Corynebacterium mastiditis.</title>
        <authorList>
            <person name="Bernard K."/>
            <person name="Pacheco A.L."/>
            <person name="Mcdougall C."/>
            <person name="Burtx T."/>
            <person name="Weibe D."/>
            <person name="Tyler S."/>
            <person name="Olson A.B."/>
            <person name="Cnockaert M."/>
            <person name="Eguchi H."/>
            <person name="Kuwahara T."/>
            <person name="Nakayama-Imaohji H."/>
            <person name="Boudewijins M."/>
            <person name="Van Hoecke F."/>
            <person name="Bernier A.-M."/>
            <person name="Vandamme P."/>
        </authorList>
    </citation>
    <scope>NUCLEOTIDE SEQUENCE [LARGE SCALE GENOMIC DNA]</scope>
    <source>
        <strain evidence="1 2">NML 130206</strain>
    </source>
</reference>
<dbReference type="STRING" id="1544413.Clow_00169"/>
<protein>
    <submittedName>
        <fullName evidence="1">Phosphoglycolate phosphatase</fullName>
        <ecNumber evidence="1">3.1.3.18</ecNumber>
    </submittedName>
</protein>
<keyword evidence="1" id="KW-0378">Hydrolase</keyword>
<dbReference type="InterPro" id="IPR036412">
    <property type="entry name" value="HAD-like_sf"/>
</dbReference>
<dbReference type="InterPro" id="IPR006439">
    <property type="entry name" value="HAD-SF_hydro_IA"/>
</dbReference>
<dbReference type="OrthoDB" id="9797415at2"/>
<comment type="caution">
    <text evidence="1">The sequence shown here is derived from an EMBL/GenBank/DDBJ whole genome shotgun (WGS) entry which is preliminary data.</text>
</comment>
<dbReference type="AlphaFoldDB" id="A0A0Q0YXN0"/>
<accession>A0A0Q0YXN0</accession>
<dbReference type="PRINTS" id="PR00413">
    <property type="entry name" value="HADHALOGNASE"/>
</dbReference>
<dbReference type="Proteomes" id="UP000050488">
    <property type="component" value="Unassembled WGS sequence"/>
</dbReference>
<organism evidence="1 2">
    <name type="scientific">Corynebacterium lowii</name>
    <dbReference type="NCBI Taxonomy" id="1544413"/>
    <lineage>
        <taxon>Bacteria</taxon>
        <taxon>Bacillati</taxon>
        <taxon>Actinomycetota</taxon>
        <taxon>Actinomycetes</taxon>
        <taxon>Mycobacteriales</taxon>
        <taxon>Corynebacteriaceae</taxon>
        <taxon>Corynebacterium</taxon>
    </lineage>
</organism>
<proteinExistence type="predicted"/>
<keyword evidence="2" id="KW-1185">Reference proteome</keyword>
<dbReference type="PANTHER" id="PTHR43611">
    <property type="entry name" value="ALPHA-D-GLUCOSE 1-PHOSPHATE PHOSPHATASE"/>
    <property type="match status" value="1"/>
</dbReference>
<dbReference type="Pfam" id="PF00702">
    <property type="entry name" value="Hydrolase"/>
    <property type="match status" value="1"/>
</dbReference>
<dbReference type="EMBL" id="LKEV01000001">
    <property type="protein sequence ID" value="KQB87121.1"/>
    <property type="molecule type" value="Genomic_DNA"/>
</dbReference>
<gene>
    <name evidence="1" type="primary">gph_1</name>
    <name evidence="1" type="ORF">Clow_00169</name>
</gene>
<dbReference type="GO" id="GO:0008967">
    <property type="term" value="F:phosphoglycolate phosphatase activity"/>
    <property type="evidence" value="ECO:0007669"/>
    <property type="project" value="UniProtKB-EC"/>
</dbReference>
<dbReference type="PATRIC" id="fig|1544413.3.peg.172"/>
<name>A0A0Q0YXN0_9CORY</name>
<dbReference type="EC" id="3.1.3.18" evidence="1"/>
<evidence type="ECO:0000313" key="1">
    <source>
        <dbReference type="EMBL" id="KQB87121.1"/>
    </source>
</evidence>
<dbReference type="SUPFAM" id="SSF56784">
    <property type="entry name" value="HAD-like"/>
    <property type="match status" value="1"/>
</dbReference>
<dbReference type="Gene3D" id="3.40.50.1000">
    <property type="entry name" value="HAD superfamily/HAD-like"/>
    <property type="match status" value="1"/>
</dbReference>
<dbReference type="RefSeq" id="WP_055174979.1">
    <property type="nucleotide sequence ID" value="NZ_JAUSQY010000001.1"/>
</dbReference>
<evidence type="ECO:0000313" key="2">
    <source>
        <dbReference type="Proteomes" id="UP000050488"/>
    </source>
</evidence>
<dbReference type="InterPro" id="IPR023214">
    <property type="entry name" value="HAD_sf"/>
</dbReference>
<dbReference type="PANTHER" id="PTHR43611:SF3">
    <property type="entry name" value="FLAVIN MONONUCLEOTIDE HYDROLASE 1, CHLOROPLATIC"/>
    <property type="match status" value="1"/>
</dbReference>